<evidence type="ECO:0000313" key="1">
    <source>
        <dbReference type="EMBL" id="CAA9398157.1"/>
    </source>
</evidence>
<proteinExistence type="predicted"/>
<dbReference type="AlphaFoldDB" id="A0A6J4NXH9"/>
<feature type="non-terminal residue" evidence="1">
    <location>
        <position position="19"/>
    </location>
</feature>
<protein>
    <submittedName>
        <fullName evidence="1">Uncharacterized protein</fullName>
    </submittedName>
</protein>
<reference evidence="1" key="1">
    <citation type="submission" date="2020-02" db="EMBL/GenBank/DDBJ databases">
        <authorList>
            <person name="Meier V. D."/>
        </authorList>
    </citation>
    <scope>NUCLEOTIDE SEQUENCE</scope>
    <source>
        <strain evidence="1">AVDCRST_MAG35</strain>
    </source>
</reference>
<dbReference type="EMBL" id="CADCUY010000155">
    <property type="protein sequence ID" value="CAA9398157.1"/>
    <property type="molecule type" value="Genomic_DNA"/>
</dbReference>
<name>A0A6J4NXH9_9ACTN</name>
<accession>A0A6J4NXH9</accession>
<gene>
    <name evidence="1" type="ORF">AVDCRST_MAG35-748</name>
</gene>
<sequence>ERPDRHQRPGRRSPRRRGR</sequence>
<feature type="non-terminal residue" evidence="1">
    <location>
        <position position="1"/>
    </location>
</feature>
<organism evidence="1">
    <name type="scientific">uncultured Quadrisphaera sp</name>
    <dbReference type="NCBI Taxonomy" id="904978"/>
    <lineage>
        <taxon>Bacteria</taxon>
        <taxon>Bacillati</taxon>
        <taxon>Actinomycetota</taxon>
        <taxon>Actinomycetes</taxon>
        <taxon>Kineosporiales</taxon>
        <taxon>Kineosporiaceae</taxon>
        <taxon>Quadrisphaera</taxon>
        <taxon>environmental samples</taxon>
    </lineage>
</organism>